<keyword evidence="6" id="KW-0378">Hydrolase</keyword>
<protein>
    <recommendedName>
        <fullName evidence="9">Endonuclease/exonuclease/phosphatase domain-containing protein</fullName>
    </recommendedName>
</protein>
<dbReference type="PANTHER" id="PTHR15822">
    <property type="entry name" value="TRAF AND TNF RECEPTOR-ASSOCIATED PROTEIN"/>
    <property type="match status" value="1"/>
</dbReference>
<evidence type="ECO:0000256" key="7">
    <source>
        <dbReference type="ARBA" id="ARBA00022842"/>
    </source>
</evidence>
<organism evidence="10 11">
    <name type="scientific">Kribbella lupini</name>
    <dbReference type="NCBI Taxonomy" id="291602"/>
    <lineage>
        <taxon>Bacteria</taxon>
        <taxon>Bacillati</taxon>
        <taxon>Actinomycetota</taxon>
        <taxon>Actinomycetes</taxon>
        <taxon>Propionibacteriales</taxon>
        <taxon>Kribbellaceae</taxon>
        <taxon>Kribbella</taxon>
    </lineage>
</organism>
<proteinExistence type="predicted"/>
<name>A0ABN2BW57_9ACTN</name>
<evidence type="ECO:0000259" key="9">
    <source>
        <dbReference type="Pfam" id="PF03372"/>
    </source>
</evidence>
<dbReference type="Gene3D" id="3.60.10.10">
    <property type="entry name" value="Endonuclease/exonuclease/phosphatase"/>
    <property type="match status" value="1"/>
</dbReference>
<comment type="cofactor">
    <cofactor evidence="1">
        <name>Mn(2+)</name>
        <dbReference type="ChEBI" id="CHEBI:29035"/>
    </cofactor>
</comment>
<keyword evidence="11" id="KW-1185">Reference proteome</keyword>
<dbReference type="SUPFAM" id="SSF56219">
    <property type="entry name" value="DNase I-like"/>
    <property type="match status" value="1"/>
</dbReference>
<dbReference type="InterPro" id="IPR005135">
    <property type="entry name" value="Endo/exonuclease/phosphatase"/>
</dbReference>
<dbReference type="Proteomes" id="UP001500363">
    <property type="component" value="Unassembled WGS sequence"/>
</dbReference>
<comment type="caution">
    <text evidence="10">The sequence shown here is derived from an EMBL/GenBank/DDBJ whole genome shotgun (WGS) entry which is preliminary data.</text>
</comment>
<dbReference type="PANTHER" id="PTHR15822:SF4">
    <property type="entry name" value="TYROSYL-DNA PHOSPHODIESTERASE 2"/>
    <property type="match status" value="1"/>
</dbReference>
<comment type="cofactor">
    <cofactor evidence="2">
        <name>Mg(2+)</name>
        <dbReference type="ChEBI" id="CHEBI:18420"/>
    </cofactor>
</comment>
<gene>
    <name evidence="10" type="ORF">GCM10009741_57210</name>
</gene>
<keyword evidence="3" id="KW-0540">Nuclease</keyword>
<evidence type="ECO:0000313" key="10">
    <source>
        <dbReference type="EMBL" id="GAA1546215.1"/>
    </source>
</evidence>
<evidence type="ECO:0000256" key="8">
    <source>
        <dbReference type="ARBA" id="ARBA00023204"/>
    </source>
</evidence>
<feature type="domain" description="Endonuclease/exonuclease/phosphatase" evidence="9">
    <location>
        <begin position="8"/>
        <end position="232"/>
    </location>
</feature>
<dbReference type="Pfam" id="PF03372">
    <property type="entry name" value="Exo_endo_phos"/>
    <property type="match status" value="1"/>
</dbReference>
<dbReference type="EMBL" id="BAAANC010000003">
    <property type="protein sequence ID" value="GAA1546215.1"/>
    <property type="molecule type" value="Genomic_DNA"/>
</dbReference>
<evidence type="ECO:0000256" key="4">
    <source>
        <dbReference type="ARBA" id="ARBA00022723"/>
    </source>
</evidence>
<accession>A0ABN2BW57</accession>
<keyword evidence="8" id="KW-0234">DNA repair</keyword>
<evidence type="ECO:0000256" key="3">
    <source>
        <dbReference type="ARBA" id="ARBA00022722"/>
    </source>
</evidence>
<evidence type="ECO:0000256" key="1">
    <source>
        <dbReference type="ARBA" id="ARBA00001936"/>
    </source>
</evidence>
<evidence type="ECO:0000256" key="2">
    <source>
        <dbReference type="ARBA" id="ARBA00001946"/>
    </source>
</evidence>
<dbReference type="InterPro" id="IPR051547">
    <property type="entry name" value="TDP2-like"/>
</dbReference>
<dbReference type="InterPro" id="IPR036691">
    <property type="entry name" value="Endo/exonu/phosph_ase_sf"/>
</dbReference>
<reference evidence="10 11" key="1">
    <citation type="journal article" date="2019" name="Int. J. Syst. Evol. Microbiol.">
        <title>The Global Catalogue of Microorganisms (GCM) 10K type strain sequencing project: providing services to taxonomists for standard genome sequencing and annotation.</title>
        <authorList>
            <consortium name="The Broad Institute Genomics Platform"/>
            <consortium name="The Broad Institute Genome Sequencing Center for Infectious Disease"/>
            <person name="Wu L."/>
            <person name="Ma J."/>
        </authorList>
    </citation>
    <scope>NUCLEOTIDE SEQUENCE [LARGE SCALE GENOMIC DNA]</scope>
    <source>
        <strain evidence="10 11">JCM 14303</strain>
    </source>
</reference>
<evidence type="ECO:0000256" key="5">
    <source>
        <dbReference type="ARBA" id="ARBA00022763"/>
    </source>
</evidence>
<keyword evidence="4" id="KW-0479">Metal-binding</keyword>
<dbReference type="RefSeq" id="WP_344179652.1">
    <property type="nucleotide sequence ID" value="NZ_BAAANC010000003.1"/>
</dbReference>
<keyword evidence="7" id="KW-0460">Magnesium</keyword>
<evidence type="ECO:0000256" key="6">
    <source>
        <dbReference type="ARBA" id="ARBA00022801"/>
    </source>
</evidence>
<keyword evidence="5" id="KW-0227">DNA damage</keyword>
<sequence>MTGMVRVATLNIWCRHGDWPARREVLRAEFARLQPDLIAVQETVVNGEYDQVRELLGDEYHLLHQGRRAREGVGCSIAARWEPQEVREVDHLVTDRVDPDDFPGRSTLAEFDTPVGRVLLAHHKPNWQVPYERERELQAVDAARAIEQAVAGRPDVHVVLAGDFDARPETASIRFWTGRQSLGDLSVNYQDAWEFAHRDEPGHTFTIENPLIVAEADWSRIPPRRIDYLMVRCDDRGPTLRINSCERLLAQPVDGVHASDHFGVIADLAG</sequence>
<evidence type="ECO:0000313" key="11">
    <source>
        <dbReference type="Proteomes" id="UP001500363"/>
    </source>
</evidence>